<protein>
    <submittedName>
        <fullName evidence="1">Uncharacterized protein</fullName>
    </submittedName>
</protein>
<accession>A0A0E9VXI3</accession>
<dbReference type="AlphaFoldDB" id="A0A0E9VXI3"/>
<reference evidence="1" key="2">
    <citation type="journal article" date="2015" name="Fish Shellfish Immunol.">
        <title>Early steps in the European eel (Anguilla anguilla)-Vibrio vulnificus interaction in the gills: Role of the RtxA13 toxin.</title>
        <authorList>
            <person name="Callol A."/>
            <person name="Pajuelo D."/>
            <person name="Ebbesson L."/>
            <person name="Teles M."/>
            <person name="MacKenzie S."/>
            <person name="Amaro C."/>
        </authorList>
    </citation>
    <scope>NUCLEOTIDE SEQUENCE</scope>
</reference>
<evidence type="ECO:0000313" key="1">
    <source>
        <dbReference type="EMBL" id="JAH82849.1"/>
    </source>
</evidence>
<organism evidence="1">
    <name type="scientific">Anguilla anguilla</name>
    <name type="common">European freshwater eel</name>
    <name type="synonym">Muraena anguilla</name>
    <dbReference type="NCBI Taxonomy" id="7936"/>
    <lineage>
        <taxon>Eukaryota</taxon>
        <taxon>Metazoa</taxon>
        <taxon>Chordata</taxon>
        <taxon>Craniata</taxon>
        <taxon>Vertebrata</taxon>
        <taxon>Euteleostomi</taxon>
        <taxon>Actinopterygii</taxon>
        <taxon>Neopterygii</taxon>
        <taxon>Teleostei</taxon>
        <taxon>Anguilliformes</taxon>
        <taxon>Anguillidae</taxon>
        <taxon>Anguilla</taxon>
    </lineage>
</organism>
<proteinExistence type="predicted"/>
<name>A0A0E9VXI3_ANGAN</name>
<dbReference type="EMBL" id="GBXM01025728">
    <property type="protein sequence ID" value="JAH82849.1"/>
    <property type="molecule type" value="Transcribed_RNA"/>
</dbReference>
<sequence>MGNRQALHVAVQSQKLVLPGARFACFAVALGYMQTHLCY</sequence>
<reference evidence="1" key="1">
    <citation type="submission" date="2014-11" db="EMBL/GenBank/DDBJ databases">
        <authorList>
            <person name="Amaro Gonzalez C."/>
        </authorList>
    </citation>
    <scope>NUCLEOTIDE SEQUENCE</scope>
</reference>